<evidence type="ECO:0000256" key="22">
    <source>
        <dbReference type="ARBA" id="ARBA00023242"/>
    </source>
</evidence>
<comment type="cofactor">
    <cofactor evidence="1">
        <name>[4Fe-4S] cluster</name>
        <dbReference type="ChEBI" id="CHEBI:49883"/>
    </cofactor>
</comment>
<dbReference type="GO" id="GO:0016787">
    <property type="term" value="F:hydrolase activity"/>
    <property type="evidence" value="ECO:0007669"/>
    <property type="project" value="UniProtKB-KW"/>
</dbReference>
<keyword evidence="19" id="KW-0238">DNA-binding</keyword>
<dbReference type="SUPFAM" id="SSF52540">
    <property type="entry name" value="P-loop containing nucleoside triphosphate hydrolases"/>
    <property type="match status" value="1"/>
</dbReference>
<comment type="similarity">
    <text evidence="4">Belongs to the DNA2/NAM7 helicase family.</text>
</comment>
<comment type="caution">
    <text evidence="30">The sequence shown here is derived from an EMBL/GenBank/DDBJ whole genome shotgun (WGS) entry which is preliminary data.</text>
</comment>
<dbReference type="InterPro" id="IPR005178">
    <property type="entry name" value="Ostalpha/TMEM184C"/>
</dbReference>
<keyword evidence="7 26" id="KW-0812">Transmembrane</keyword>
<name>W6UL62_ECHGR</name>
<keyword evidence="31" id="KW-1185">Reference proteome</keyword>
<evidence type="ECO:0000256" key="9">
    <source>
        <dbReference type="ARBA" id="ARBA00022722"/>
    </source>
</evidence>
<sequence length="2155" mass="239787">MVWQKWIKPVFIALYTIALCIGLPFCIVALKNESASSMTFARFIGGVFVLGAIPISIWTILEHLISYTKPYLQIHIIRILWMVPIYAVNAWFALRFPQYAIYFDTLRECYEAYAIYNFLAFLLNYLRKKDANLNNHLASVPQVKHIVPFCCLKPWQMGRPFIEHCRHGVLQYTVIRPITTIIALICEVCKVYEETNFSPRYAYVYLTVINNISQIWALYCLVLFYQCTRAELKEMKPISKFICVKFVVFMSFWQSVLISILAASGVIRRVEAWKLEDERSIGIAFQNFAVCIEMFIAAVGHHFAFTAAPYHDASVPRTPCCYSWWSMLDISDVKRDVVQHVRHVGTTVGFIGSASRLFQPLPRTSVVPGLARSRAFAAASLERDSSSRINAGVDIESQPLIPAEDDENASKSSRRKGTLSHHHWPPDRLAPDTPWGDDDGDDSRDEKHALREEEEADNEEDEGGFVFVRPEFISVPQESPIMPRGRRLMVPKSTKGDSTRQVSLMAFVRPTTVTTAGAEPGASTSAGPPEPASPEPNTSIIFGTPEASIAPAKGFKSSTGDIVQPPLPTRPQPSSSTRLYRKPRRSSFVTQRHILVMAKRAAEGRTDAVSREGDYNGLNYAPIQQVNFGAPSSRTTIASQRARKMVQMAVSKGSQSKTRPTKRVASDVAEASTDRSVVFEDGSEAAPPLTKARQAPNLDSQEMHVLNEVFSNCVDSGGSPKANSGLTVRSSMEKKTLKESSVENVVLESSFVDALDEEWGSVFNNQAELKTQVPLTSEVKRHPWYRCRVMEVTESGALISGSSFLEASKHFELTTENFEFMDGARTRPFKSSLYDLSGYAGIPHSSSLGIVERRSRDTYLIPTGRPPNLMIVVWPVDVDVIELMGLTRLYRECIYNTQFPQEYLFGGEGNSTKYTVYDTPLQAGDIINLIPSSIGIESTTTSPFSTWSLSDDPLPSGVTTPPLLVLHPEILISGTTVAASARGCARRAVLQHLWDRDEAESTIVRSSDFDSTTSTSLSEGGIMLVGSLVHRIFQQSWLLLEEDFSLYKLGLYRVDMSRAVQAMSVDRHSAIVDRITTNLVGESPPRGSGTRTGALQCDTGVVRQQMSGNPSTPQAALFHDLIIPSTILQLHAMGDSVEKFCESLNFFLPKINQWVKQHCVVNSGTSCAWSSGTNMPVIKEVFDIEENIWCTKLGVKGKIDMTVVCSTNSQAPPFLVPLELKTGKPSFSFEHQGQVLLYLLMLADRHADRIVNVANYGWLVYLRHMDQSDLSGLVKPQANSFRGLLQTRNYLAASLRHLTSREGLMVEGEETKLWELPLPPPLDRERLCSWCPYFFTCGLLRGQSTPPPSDVSMRHLLESRVRHVGADCMSFLRHWTRLQLLEYTSANRVDKVLVQIAEAEDGEEKENRVKNGSGIRGLVIQDSIKSNYEQEFSIYLRRHDSGPISTQGLSVGDFVIVSSDNGRHVGLCLASLTAFSTTLNTLTITTDSYDAGSSDSQPTARQPGTFVQPLPSWIMRFRLDRYVSDKTTQINLSNLMRLMENSKLCSRLRQLIIDRTCPRFTKSLKKTTLLQIRKLLRPLNIHQRCAILSVLMSKDYTLIEGFPGSVWRFRFKHGRKSNKIIIISLCVDECGSCRAPDQSNYEAKIPTLMSLFADEINHEEENLQKFESGTFSYIAGIPTRADMSLVLHGPNSKAWHQLERKNGDTSRPPALSCSARKEDFAHLSHPLAVDNVLLRLLKDSEIKFVRLGAYEKVNPLLHSHNLESQLSEEISKASIKADLNKATAECSRLVKFIDEVMAKAAIVGCTALAAAGHEALERCQFDVVVVDEATQLLLPTTLGGLLKLNANSGRFILAGDANQLPPLVHSNAARESGFDTSLFALLSPIAQHYADTQAPEEVDAMGSCLVQLRAQYRMNSQILHLANTLFYDGRMQCASDEVANRTLKLLKVVDPPKGWLTRVLSPDLADSVILLDTQGICNLAASPFDANVNYREIEIVKEVFTNLTQRGVEADEIGVIAPYRAQVDALRQCLHGKSSINGDGGSDRCCIGLVEVSTADQFQGRDKSLIIVSFVDCLQSRSQHDIDKRRSFSSLLNERPRLNVALTRAKQKLILIGCGGNHSRSHEVMQQTPTVLEQMLTVLRQMSAVVPISPTHALC</sequence>
<dbReference type="Gene3D" id="3.40.50.300">
    <property type="entry name" value="P-loop containing nucleotide triphosphate hydrolases"/>
    <property type="match status" value="3"/>
</dbReference>
<evidence type="ECO:0000256" key="11">
    <source>
        <dbReference type="ARBA" id="ARBA00022741"/>
    </source>
</evidence>
<keyword evidence="18" id="KW-0411">Iron-sulfur</keyword>
<feature type="transmembrane region" description="Helical" evidence="26">
    <location>
        <begin position="246"/>
        <end position="267"/>
    </location>
</feature>
<dbReference type="InterPro" id="IPR011604">
    <property type="entry name" value="PDDEXK-like_dom_sf"/>
</dbReference>
<dbReference type="GO" id="GO:0046872">
    <property type="term" value="F:metal ion binding"/>
    <property type="evidence" value="ECO:0007669"/>
    <property type="project" value="UniProtKB-KW"/>
</dbReference>
<evidence type="ECO:0000256" key="18">
    <source>
        <dbReference type="ARBA" id="ARBA00023014"/>
    </source>
</evidence>
<evidence type="ECO:0000256" key="26">
    <source>
        <dbReference type="SAM" id="Phobius"/>
    </source>
</evidence>
<dbReference type="CTD" id="36338874"/>
<dbReference type="InterPro" id="IPR047187">
    <property type="entry name" value="SF1_C_Upf1"/>
</dbReference>
<evidence type="ECO:0000313" key="30">
    <source>
        <dbReference type="EMBL" id="EUB61886.1"/>
    </source>
</evidence>
<keyword evidence="13" id="KW-0378">Hydrolase</keyword>
<evidence type="ECO:0000256" key="24">
    <source>
        <dbReference type="ARBA" id="ARBA00047995"/>
    </source>
</evidence>
<evidence type="ECO:0000256" key="8">
    <source>
        <dbReference type="ARBA" id="ARBA00022705"/>
    </source>
</evidence>
<evidence type="ECO:0000256" key="13">
    <source>
        <dbReference type="ARBA" id="ARBA00022801"/>
    </source>
</evidence>
<dbReference type="EC" id="3.6.4.12" evidence="5"/>
<dbReference type="Pfam" id="PF13087">
    <property type="entry name" value="AAA_12"/>
    <property type="match status" value="1"/>
</dbReference>
<keyword evidence="20 26" id="KW-0472">Membrane</keyword>
<evidence type="ECO:0000256" key="12">
    <source>
        <dbReference type="ARBA" id="ARBA00022763"/>
    </source>
</evidence>
<feature type="region of interest" description="Disordered" evidence="25">
    <location>
        <begin position="514"/>
        <end position="538"/>
    </location>
</feature>
<feature type="compositionally biased region" description="Basic residues" evidence="25">
    <location>
        <begin position="412"/>
        <end position="423"/>
    </location>
</feature>
<protein>
    <recommendedName>
        <fullName evidence="5">DNA helicase</fullName>
        <ecNumber evidence="5">3.6.4.12</ecNumber>
    </recommendedName>
</protein>
<evidence type="ECO:0000259" key="29">
    <source>
        <dbReference type="Pfam" id="PF13087"/>
    </source>
</evidence>
<accession>W6UL62</accession>
<dbReference type="GO" id="GO:0004518">
    <property type="term" value="F:nuclease activity"/>
    <property type="evidence" value="ECO:0007669"/>
    <property type="project" value="UniProtKB-KW"/>
</dbReference>
<keyword evidence="15" id="KW-0067">ATP-binding</keyword>
<dbReference type="GO" id="GO:0051539">
    <property type="term" value="F:4 iron, 4 sulfur cluster binding"/>
    <property type="evidence" value="ECO:0007669"/>
    <property type="project" value="UniProtKB-KW"/>
</dbReference>
<evidence type="ECO:0000256" key="4">
    <source>
        <dbReference type="ARBA" id="ARBA00007913"/>
    </source>
</evidence>
<evidence type="ECO:0000256" key="21">
    <source>
        <dbReference type="ARBA" id="ARBA00023204"/>
    </source>
</evidence>
<evidence type="ECO:0000256" key="19">
    <source>
        <dbReference type="ARBA" id="ARBA00023125"/>
    </source>
</evidence>
<dbReference type="Pfam" id="PF03619">
    <property type="entry name" value="Solute_trans_a"/>
    <property type="match status" value="1"/>
</dbReference>
<evidence type="ECO:0000256" key="2">
    <source>
        <dbReference type="ARBA" id="ARBA00004123"/>
    </source>
</evidence>
<dbReference type="Gene3D" id="3.90.320.10">
    <property type="match status" value="1"/>
</dbReference>
<feature type="domain" description="DNA replication factor Dna2 N-terminal" evidence="27">
    <location>
        <begin position="1121"/>
        <end position="1203"/>
    </location>
</feature>
<evidence type="ECO:0000256" key="16">
    <source>
        <dbReference type="ARBA" id="ARBA00022989"/>
    </source>
</evidence>
<evidence type="ECO:0000256" key="5">
    <source>
        <dbReference type="ARBA" id="ARBA00012551"/>
    </source>
</evidence>
<evidence type="ECO:0000256" key="3">
    <source>
        <dbReference type="ARBA" id="ARBA00004141"/>
    </source>
</evidence>
<keyword evidence="17" id="KW-0408">Iron</keyword>
<evidence type="ECO:0000259" key="28">
    <source>
        <dbReference type="Pfam" id="PF13086"/>
    </source>
</evidence>
<dbReference type="KEGG" id="egl:EGR_03159"/>
<dbReference type="InterPro" id="IPR027417">
    <property type="entry name" value="P-loop_NTPase"/>
</dbReference>
<dbReference type="GO" id="GO:0016020">
    <property type="term" value="C:membrane"/>
    <property type="evidence" value="ECO:0007669"/>
    <property type="project" value="UniProtKB-SubCell"/>
</dbReference>
<keyword evidence="10" id="KW-0479">Metal-binding</keyword>
<dbReference type="InterPro" id="IPR041677">
    <property type="entry name" value="DNA2/NAM7_AAA_11"/>
</dbReference>
<evidence type="ECO:0000256" key="6">
    <source>
        <dbReference type="ARBA" id="ARBA00022485"/>
    </source>
</evidence>
<evidence type="ECO:0000256" key="7">
    <source>
        <dbReference type="ARBA" id="ARBA00022692"/>
    </source>
</evidence>
<evidence type="ECO:0000256" key="17">
    <source>
        <dbReference type="ARBA" id="ARBA00023004"/>
    </source>
</evidence>
<keyword evidence="12" id="KW-0227">DNA damage</keyword>
<dbReference type="PANTHER" id="PTHR23423">
    <property type="entry name" value="ORGANIC SOLUTE TRANSPORTER-RELATED"/>
    <property type="match status" value="1"/>
</dbReference>
<dbReference type="RefSeq" id="XP_024353082.1">
    <property type="nucleotide sequence ID" value="XM_024492408.1"/>
</dbReference>
<keyword evidence="14" id="KW-0347">Helicase</keyword>
<evidence type="ECO:0000313" key="31">
    <source>
        <dbReference type="Proteomes" id="UP000019149"/>
    </source>
</evidence>
<feature type="transmembrane region" description="Helical" evidence="26">
    <location>
        <begin position="40"/>
        <end position="61"/>
    </location>
</feature>
<feature type="region of interest" description="Disordered" evidence="25">
    <location>
        <begin position="550"/>
        <end position="584"/>
    </location>
</feature>
<keyword evidence="22" id="KW-0539">Nucleus</keyword>
<keyword evidence="11" id="KW-0547">Nucleotide-binding</keyword>
<dbReference type="CDD" id="cd18808">
    <property type="entry name" value="SF1_C_Upf1"/>
    <property type="match status" value="1"/>
</dbReference>
<organism evidence="30 31">
    <name type="scientific">Echinococcus granulosus</name>
    <name type="common">Hydatid tapeworm</name>
    <dbReference type="NCBI Taxonomy" id="6210"/>
    <lineage>
        <taxon>Eukaryota</taxon>
        <taxon>Metazoa</taxon>
        <taxon>Spiralia</taxon>
        <taxon>Lophotrochozoa</taxon>
        <taxon>Platyhelminthes</taxon>
        <taxon>Cestoda</taxon>
        <taxon>Eucestoda</taxon>
        <taxon>Cyclophyllidea</taxon>
        <taxon>Taeniidae</taxon>
        <taxon>Echinococcus</taxon>
        <taxon>Echinococcus granulosus group</taxon>
    </lineage>
</organism>
<dbReference type="InterPro" id="IPR041679">
    <property type="entry name" value="DNA2/NAM7-like_C"/>
</dbReference>
<comment type="subcellular location">
    <subcellularLocation>
        <location evidence="3">Membrane</location>
        <topology evidence="3">Multi-pass membrane protein</topology>
    </subcellularLocation>
    <subcellularLocation>
        <location evidence="2">Nucleus</location>
    </subcellularLocation>
</comment>
<feature type="transmembrane region" description="Helical" evidence="26">
    <location>
        <begin position="202"/>
        <end position="225"/>
    </location>
</feature>
<evidence type="ECO:0000256" key="15">
    <source>
        <dbReference type="ARBA" id="ARBA00022840"/>
    </source>
</evidence>
<dbReference type="GO" id="GO:0006281">
    <property type="term" value="P:DNA repair"/>
    <property type="evidence" value="ECO:0007669"/>
    <property type="project" value="UniProtKB-KW"/>
</dbReference>
<dbReference type="Pfam" id="PF08696">
    <property type="entry name" value="Dna2"/>
    <property type="match status" value="2"/>
</dbReference>
<dbReference type="OrthoDB" id="306218at2759"/>
<feature type="domain" description="DNA2/NAM7 helicase helicase" evidence="28">
    <location>
        <begin position="1781"/>
        <end position="1866"/>
    </location>
</feature>
<dbReference type="Gene3D" id="2.40.30.270">
    <property type="match status" value="1"/>
</dbReference>
<feature type="compositionally biased region" description="Acidic residues" evidence="25">
    <location>
        <begin position="452"/>
        <end position="463"/>
    </location>
</feature>
<keyword evidence="21" id="KW-0234">DNA repair</keyword>
<dbReference type="EMBL" id="APAU02000016">
    <property type="protein sequence ID" value="EUB61886.1"/>
    <property type="molecule type" value="Genomic_DNA"/>
</dbReference>
<dbReference type="InterPro" id="IPR014808">
    <property type="entry name" value="DNA_replication_fac_Dna2_N"/>
</dbReference>
<dbReference type="Proteomes" id="UP000019149">
    <property type="component" value="Unassembled WGS sequence"/>
</dbReference>
<feature type="region of interest" description="Disordered" evidence="25">
    <location>
        <begin position="392"/>
        <end position="497"/>
    </location>
</feature>
<keyword evidence="8" id="KW-0235">DNA replication</keyword>
<comment type="catalytic activity">
    <reaction evidence="24">
        <text>ATP + H2O = ADP + phosphate + H(+)</text>
        <dbReference type="Rhea" id="RHEA:13065"/>
        <dbReference type="ChEBI" id="CHEBI:15377"/>
        <dbReference type="ChEBI" id="CHEBI:15378"/>
        <dbReference type="ChEBI" id="CHEBI:30616"/>
        <dbReference type="ChEBI" id="CHEBI:43474"/>
        <dbReference type="ChEBI" id="CHEBI:456216"/>
        <dbReference type="EC" id="3.6.4.12"/>
    </reaction>
</comment>
<feature type="domain" description="DNA2/NAM7 helicase-like C-terminal" evidence="29">
    <location>
        <begin position="1903"/>
        <end position="2114"/>
    </location>
</feature>
<dbReference type="GeneID" id="36338874"/>
<evidence type="ECO:0000256" key="20">
    <source>
        <dbReference type="ARBA" id="ARBA00023136"/>
    </source>
</evidence>
<feature type="domain" description="DNA replication factor Dna2 N-terminal" evidence="27">
    <location>
        <begin position="917"/>
        <end position="1036"/>
    </location>
</feature>
<evidence type="ECO:0000256" key="25">
    <source>
        <dbReference type="SAM" id="MobiDB-lite"/>
    </source>
</evidence>
<reference evidence="30 31" key="1">
    <citation type="journal article" date="2013" name="Nat. Genet.">
        <title>The genome of the hydatid tapeworm Echinococcus granulosus.</title>
        <authorList>
            <person name="Zheng H."/>
            <person name="Zhang W."/>
            <person name="Zhang L."/>
            <person name="Zhang Z."/>
            <person name="Li J."/>
            <person name="Lu G."/>
            <person name="Zhu Y."/>
            <person name="Wang Y."/>
            <person name="Huang Y."/>
            <person name="Liu J."/>
            <person name="Kang H."/>
            <person name="Chen J."/>
            <person name="Wang L."/>
            <person name="Chen A."/>
            <person name="Yu S."/>
            <person name="Gao Z."/>
            <person name="Jin L."/>
            <person name="Gu W."/>
            <person name="Wang Z."/>
            <person name="Zhao L."/>
            <person name="Shi B."/>
            <person name="Wen H."/>
            <person name="Lin R."/>
            <person name="Jones M.K."/>
            <person name="Brejova B."/>
            <person name="Vinar T."/>
            <person name="Zhao G."/>
            <person name="McManus D.P."/>
            <person name="Chen Z."/>
            <person name="Zhou Y."/>
            <person name="Wang S."/>
        </authorList>
    </citation>
    <scope>NUCLEOTIDE SEQUENCE [LARGE SCALE GENOMIC DNA]</scope>
</reference>
<dbReference type="GO" id="GO:0005634">
    <property type="term" value="C:nucleus"/>
    <property type="evidence" value="ECO:0007669"/>
    <property type="project" value="UniProtKB-SubCell"/>
</dbReference>
<dbReference type="GO" id="GO:0003677">
    <property type="term" value="F:DNA binding"/>
    <property type="evidence" value="ECO:0007669"/>
    <property type="project" value="UniProtKB-KW"/>
</dbReference>
<dbReference type="Pfam" id="PF13086">
    <property type="entry name" value="AAA_11"/>
    <property type="match status" value="1"/>
</dbReference>
<keyword evidence="23" id="KW-0511">Multifunctional enzyme</keyword>
<dbReference type="SMART" id="SM01417">
    <property type="entry name" value="Solute_trans_a"/>
    <property type="match status" value="1"/>
</dbReference>
<keyword evidence="16 26" id="KW-1133">Transmembrane helix</keyword>
<evidence type="ECO:0000256" key="14">
    <source>
        <dbReference type="ARBA" id="ARBA00022806"/>
    </source>
</evidence>
<evidence type="ECO:0000259" key="27">
    <source>
        <dbReference type="Pfam" id="PF08696"/>
    </source>
</evidence>
<evidence type="ECO:0000256" key="23">
    <source>
        <dbReference type="ARBA" id="ARBA00023268"/>
    </source>
</evidence>
<gene>
    <name evidence="30" type="ORF">EGR_03159</name>
</gene>
<dbReference type="GO" id="GO:0006260">
    <property type="term" value="P:DNA replication"/>
    <property type="evidence" value="ECO:0007669"/>
    <property type="project" value="UniProtKB-KW"/>
</dbReference>
<dbReference type="GO" id="GO:0003678">
    <property type="term" value="F:DNA helicase activity"/>
    <property type="evidence" value="ECO:0007669"/>
    <property type="project" value="UniProtKB-EC"/>
</dbReference>
<feature type="transmembrane region" description="Helical" evidence="26">
    <location>
        <begin position="109"/>
        <end position="126"/>
    </location>
</feature>
<dbReference type="STRING" id="6210.W6UL62"/>
<evidence type="ECO:0000256" key="1">
    <source>
        <dbReference type="ARBA" id="ARBA00001966"/>
    </source>
</evidence>
<evidence type="ECO:0000256" key="10">
    <source>
        <dbReference type="ARBA" id="ARBA00022723"/>
    </source>
</evidence>
<keyword evidence="9" id="KW-0540">Nuclease</keyword>
<feature type="transmembrane region" description="Helical" evidence="26">
    <location>
        <begin position="6"/>
        <end position="28"/>
    </location>
</feature>
<feature type="transmembrane region" description="Helical" evidence="26">
    <location>
        <begin position="73"/>
        <end position="97"/>
    </location>
</feature>
<keyword evidence="6" id="KW-0004">4Fe-4S</keyword>
<proteinExistence type="inferred from homology"/>
<dbReference type="GO" id="GO:0005524">
    <property type="term" value="F:ATP binding"/>
    <property type="evidence" value="ECO:0007669"/>
    <property type="project" value="UniProtKB-KW"/>
</dbReference>